<feature type="region of interest" description="Disordered" evidence="1">
    <location>
        <begin position="21"/>
        <end position="57"/>
    </location>
</feature>
<protein>
    <submittedName>
        <fullName evidence="2">Uncharacterized protein</fullName>
    </submittedName>
</protein>
<evidence type="ECO:0000313" key="2">
    <source>
        <dbReference type="EMBL" id="KAD7479171.1"/>
    </source>
</evidence>
<reference evidence="2 3" key="1">
    <citation type="submission" date="2019-05" db="EMBL/GenBank/DDBJ databases">
        <title>Mikania micrantha, genome provides insights into the molecular mechanism of rapid growth.</title>
        <authorList>
            <person name="Liu B."/>
        </authorList>
    </citation>
    <scope>NUCLEOTIDE SEQUENCE [LARGE SCALE GENOMIC DNA]</scope>
    <source>
        <strain evidence="2">NLD-2019</strain>
        <tissue evidence="2">Leaf</tissue>
    </source>
</reference>
<proteinExistence type="predicted"/>
<feature type="compositionally biased region" description="Basic and acidic residues" evidence="1">
    <location>
        <begin position="38"/>
        <end position="50"/>
    </location>
</feature>
<organism evidence="2 3">
    <name type="scientific">Mikania micrantha</name>
    <name type="common">bitter vine</name>
    <dbReference type="NCBI Taxonomy" id="192012"/>
    <lineage>
        <taxon>Eukaryota</taxon>
        <taxon>Viridiplantae</taxon>
        <taxon>Streptophyta</taxon>
        <taxon>Embryophyta</taxon>
        <taxon>Tracheophyta</taxon>
        <taxon>Spermatophyta</taxon>
        <taxon>Magnoliopsida</taxon>
        <taxon>eudicotyledons</taxon>
        <taxon>Gunneridae</taxon>
        <taxon>Pentapetalae</taxon>
        <taxon>asterids</taxon>
        <taxon>campanulids</taxon>
        <taxon>Asterales</taxon>
        <taxon>Asteraceae</taxon>
        <taxon>Asteroideae</taxon>
        <taxon>Heliantheae alliance</taxon>
        <taxon>Eupatorieae</taxon>
        <taxon>Mikania</taxon>
    </lineage>
</organism>
<comment type="caution">
    <text evidence="2">The sequence shown here is derived from an EMBL/GenBank/DDBJ whole genome shotgun (WGS) entry which is preliminary data.</text>
</comment>
<feature type="region of interest" description="Disordered" evidence="1">
    <location>
        <begin position="81"/>
        <end position="118"/>
    </location>
</feature>
<dbReference type="AlphaFoldDB" id="A0A5N6Q5E3"/>
<evidence type="ECO:0000313" key="3">
    <source>
        <dbReference type="Proteomes" id="UP000326396"/>
    </source>
</evidence>
<keyword evidence="3" id="KW-1185">Reference proteome</keyword>
<evidence type="ECO:0000256" key="1">
    <source>
        <dbReference type="SAM" id="MobiDB-lite"/>
    </source>
</evidence>
<name>A0A5N6Q5E3_9ASTR</name>
<dbReference type="EMBL" id="SZYD01000001">
    <property type="protein sequence ID" value="KAD7479171.1"/>
    <property type="molecule type" value="Genomic_DNA"/>
</dbReference>
<accession>A0A5N6Q5E3</accession>
<dbReference type="Proteomes" id="UP000326396">
    <property type="component" value="Linkage Group LG1"/>
</dbReference>
<sequence length="118" mass="13305">MKNNSQNSILGNPLCYSGIRAGRRRRGSEISTGWQNRFSDRRSGNKDKSFVNDLDDNGEKFEEDYLNDYFKNLDEVISNEVGKLTSNSEEHRSESVVGSSMGKDPSVKGFEEDLNSSE</sequence>
<gene>
    <name evidence="2" type="ORF">E3N88_02307</name>
</gene>